<evidence type="ECO:0000313" key="3">
    <source>
        <dbReference type="Proteomes" id="UP000195772"/>
    </source>
</evidence>
<dbReference type="AlphaFoldDB" id="A0A1Y3R2L9"/>
<organism evidence="2 3">
    <name type="scientific">Alistipes onderdonkii</name>
    <dbReference type="NCBI Taxonomy" id="328813"/>
    <lineage>
        <taxon>Bacteria</taxon>
        <taxon>Pseudomonadati</taxon>
        <taxon>Bacteroidota</taxon>
        <taxon>Bacteroidia</taxon>
        <taxon>Bacteroidales</taxon>
        <taxon>Rikenellaceae</taxon>
        <taxon>Alistipes</taxon>
    </lineage>
</organism>
<dbReference type="Proteomes" id="UP000195772">
    <property type="component" value="Unassembled WGS sequence"/>
</dbReference>
<sequence>MKYFIRSLKYFVALCVICVAILALMLATGTSALTLDQTVYVMFHTSRYATLFAAIVVLAALYPRFGFVVRKVEGDVEQNREQIVNAFKSAGFSLRGEEDGVMTFRADGPLRKLMLLGEDEIKVSQYGQWIQIDGIRRGVARVEYRLDSYIQMSKHD</sequence>
<dbReference type="RefSeq" id="WP_087402321.1">
    <property type="nucleotide sequence ID" value="NZ_AP031440.1"/>
</dbReference>
<dbReference type="OrthoDB" id="1001351at2"/>
<protein>
    <submittedName>
        <fullName evidence="2">Uncharacterized protein</fullName>
    </submittedName>
</protein>
<evidence type="ECO:0000313" key="2">
    <source>
        <dbReference type="EMBL" id="OUN03050.1"/>
    </source>
</evidence>
<feature type="transmembrane region" description="Helical" evidence="1">
    <location>
        <begin position="48"/>
        <end position="65"/>
    </location>
</feature>
<dbReference type="EMBL" id="NFHB01000005">
    <property type="protein sequence ID" value="OUN03050.1"/>
    <property type="molecule type" value="Genomic_DNA"/>
</dbReference>
<evidence type="ECO:0000256" key="1">
    <source>
        <dbReference type="SAM" id="Phobius"/>
    </source>
</evidence>
<gene>
    <name evidence="2" type="ORF">B5G41_08345</name>
</gene>
<proteinExistence type="predicted"/>
<keyword evidence="1" id="KW-0812">Transmembrane</keyword>
<keyword evidence="1" id="KW-0472">Membrane</keyword>
<reference evidence="3" key="1">
    <citation type="submission" date="2017-04" db="EMBL/GenBank/DDBJ databases">
        <title>Function of individual gut microbiota members based on whole genome sequencing of pure cultures obtained from chicken caecum.</title>
        <authorList>
            <person name="Medvecky M."/>
            <person name="Cejkova D."/>
            <person name="Polansky O."/>
            <person name="Karasova D."/>
            <person name="Kubasova T."/>
            <person name="Cizek A."/>
            <person name="Rychlik I."/>
        </authorList>
    </citation>
    <scope>NUCLEOTIDE SEQUENCE [LARGE SCALE GENOMIC DNA]</scope>
    <source>
        <strain evidence="3">An90</strain>
    </source>
</reference>
<name>A0A1Y3R2L9_9BACT</name>
<accession>A0A1Y3R2L9</accession>
<dbReference type="eggNOG" id="ENOG502ZZE6">
    <property type="taxonomic scope" value="Bacteria"/>
</dbReference>
<comment type="caution">
    <text evidence="2">The sequence shown here is derived from an EMBL/GenBank/DDBJ whole genome shotgun (WGS) entry which is preliminary data.</text>
</comment>
<keyword evidence="1" id="KW-1133">Transmembrane helix</keyword>